<dbReference type="GeneID" id="26010815"/>
<dbReference type="EMBL" id="CP011564">
    <property type="protein sequence ID" value="ALG82358.1"/>
    <property type="molecule type" value="Genomic_DNA"/>
</dbReference>
<evidence type="ECO:0000313" key="3">
    <source>
        <dbReference type="Proteomes" id="UP000060390"/>
    </source>
</evidence>
<evidence type="ECO:0000313" key="2">
    <source>
        <dbReference type="EMBL" id="ALG82358.1"/>
    </source>
</evidence>
<reference evidence="2 3" key="3">
    <citation type="journal article" date="2016" name="Stand. Genomic Sci.">
        <title>Complete genome sequence of 'Halanaeroarchaeum sulfurireducens' M27-SA2, a sulfur-reducing and acetate-oxidizing haloarchaeon from the deep-sea hypersaline anoxic lake Medee.</title>
        <authorList>
            <person name="Messina E."/>
            <person name="Sorokin D.Y."/>
            <person name="Kublanov I.V."/>
            <person name="Toshchakov S."/>
            <person name="Lopatina A."/>
            <person name="Arcadi E."/>
            <person name="Smedile F."/>
            <person name="La Spada G."/>
            <person name="La Cono V."/>
            <person name="Yakimov M.M."/>
        </authorList>
    </citation>
    <scope>NUCLEOTIDE SEQUENCE [LARGE SCALE GENOMIC DNA]</scope>
    <source>
        <strain evidence="2 3">M27-SA2</strain>
    </source>
</reference>
<dbReference type="PATRIC" id="fig|1604004.4.peg.1550"/>
<dbReference type="KEGG" id="hsf:HLASA_1471"/>
<keyword evidence="4" id="KW-1185">Reference proteome</keyword>
<dbReference type="OrthoDB" id="157328at2157"/>
<dbReference type="EMBL" id="CP008874">
    <property type="protein sequence ID" value="AKH97964.1"/>
    <property type="molecule type" value="Genomic_DNA"/>
</dbReference>
<dbReference type="Proteomes" id="UP000069906">
    <property type="component" value="Chromosome"/>
</dbReference>
<reference evidence="3" key="2">
    <citation type="submission" date="2015-05" db="EMBL/GenBank/DDBJ databases">
        <title>Complete genome sequence of Halanaeroarchaeum sulfurireducens type strain M27-SA2, a sulfate-reducer haloarchaeon from marine anoxic lake Medee.</title>
        <authorList>
            <person name="Messina E."/>
            <person name="Kublanov I.V."/>
            <person name="Toshchakov S."/>
            <person name="Arcadi E."/>
            <person name="La Spada G."/>
            <person name="La Cono V."/>
            <person name="Yakimov M.M."/>
        </authorList>
    </citation>
    <scope>NUCLEOTIDE SEQUENCE [LARGE SCALE GENOMIC DNA]</scope>
    <source>
        <strain evidence="3">M27-SA2</strain>
    </source>
</reference>
<evidence type="ECO:0000313" key="4">
    <source>
        <dbReference type="Proteomes" id="UP000069906"/>
    </source>
</evidence>
<dbReference type="Proteomes" id="UP000060390">
    <property type="component" value="Chromosome"/>
</dbReference>
<organism evidence="1 4">
    <name type="scientific">Halanaeroarchaeum sulfurireducens</name>
    <dbReference type="NCBI Taxonomy" id="1604004"/>
    <lineage>
        <taxon>Archaea</taxon>
        <taxon>Methanobacteriati</taxon>
        <taxon>Methanobacteriota</taxon>
        <taxon>Stenosarchaea group</taxon>
        <taxon>Halobacteria</taxon>
        <taxon>Halobacteriales</taxon>
        <taxon>Halobacteriaceae</taxon>
        <taxon>Halanaeroarchaeum</taxon>
    </lineage>
</organism>
<dbReference type="KEGG" id="hsu:HLASF_1484"/>
<sequence>MPKPLSANTTPESLDRVLLPVEVSGPVSLQETVIEMVRSSKVVLLGYWSIPDQSSADQHRDQFGKEAEKRLQAVGDRLSSHGIEFQKEVVFTKNRGGLIDDAANKYDCQSVVLPGTEEPSSRPTRGIVLVKPNADLDRIVTTLSALFADSDVELLLFHAAKNKNKHLYDSTEYMLRGLAGQLTERGIDSDRIEWEQSIEGERLEMILSRVPDFDFVVLGESDPSIRARIFGTVQARLAEETEKTQLTIRTSI</sequence>
<dbReference type="AlphaFoldDB" id="A0A0F7PEB8"/>
<proteinExistence type="predicted"/>
<dbReference type="HOGENOM" id="CLU_101252_0_0_2"/>
<name>A0A0F7PEB8_9EURY</name>
<evidence type="ECO:0000313" key="1">
    <source>
        <dbReference type="EMBL" id="AKH97964.1"/>
    </source>
</evidence>
<accession>A0A0F7PEB8</accession>
<dbReference type="RefSeq" id="WP_050048671.1">
    <property type="nucleotide sequence ID" value="NZ_CP008874.1"/>
</dbReference>
<reference evidence="1 4" key="1">
    <citation type="journal article" date="2015" name="ISME J.">
        <title>Elemental sulfur and acetate can support life of a novel strictly anaerobic haloarchaeon.</title>
        <authorList>
            <person name="Sorokin D.Y."/>
            <person name="Kublanov I.V."/>
            <person name="Gavrilov S.N."/>
            <person name="Rojo D."/>
            <person name="Roman P."/>
            <person name="Golyshin P.N."/>
            <person name="Slepak V.Z."/>
            <person name="Smedile F."/>
            <person name="Ferrer M."/>
            <person name="Messina E."/>
            <person name="La Cono V."/>
            <person name="Yakimov M.M."/>
        </authorList>
    </citation>
    <scope>NUCLEOTIDE SEQUENCE [LARGE SCALE GENOMIC DNA]</scope>
    <source>
        <strain evidence="1 4">HSR2</strain>
    </source>
</reference>
<protein>
    <submittedName>
        <fullName evidence="1">UspA domain-containing protein</fullName>
    </submittedName>
</protein>
<dbReference type="Gene3D" id="3.40.50.12370">
    <property type="match status" value="1"/>
</dbReference>
<gene>
    <name evidence="1" type="primary">uspA17</name>
    <name evidence="2" type="ORF">HLASA_1471</name>
    <name evidence="1" type="ORF">HLASF_1484</name>
</gene>